<protein>
    <submittedName>
        <fullName evidence="3">Acyl-CoA synthetase (AMP-forming)/AMP-acid ligase II</fullName>
    </submittedName>
</protein>
<evidence type="ECO:0000313" key="3">
    <source>
        <dbReference type="EMBL" id="PPK68418.1"/>
    </source>
</evidence>
<dbReference type="GO" id="GO:0005737">
    <property type="term" value="C:cytoplasm"/>
    <property type="evidence" value="ECO:0007669"/>
    <property type="project" value="TreeGrafter"/>
</dbReference>
<dbReference type="AlphaFoldDB" id="A0A2S6GT34"/>
<dbReference type="Pfam" id="PF13193">
    <property type="entry name" value="AMP-binding_C"/>
    <property type="match status" value="1"/>
</dbReference>
<dbReference type="Gene3D" id="3.40.50.12780">
    <property type="entry name" value="N-terminal domain of ligase-like"/>
    <property type="match status" value="1"/>
</dbReference>
<dbReference type="InterPro" id="IPR025110">
    <property type="entry name" value="AMP-bd_C"/>
</dbReference>
<keyword evidence="4" id="KW-1185">Reference proteome</keyword>
<dbReference type="RefSeq" id="WP_104478900.1">
    <property type="nucleotide sequence ID" value="NZ_CP154825.1"/>
</dbReference>
<accession>A0A2S6GT34</accession>
<dbReference type="PANTHER" id="PTHR45527:SF1">
    <property type="entry name" value="FATTY ACID SYNTHASE"/>
    <property type="match status" value="1"/>
</dbReference>
<dbReference type="PANTHER" id="PTHR45527">
    <property type="entry name" value="NONRIBOSOMAL PEPTIDE SYNTHETASE"/>
    <property type="match status" value="1"/>
</dbReference>
<organism evidence="3 4">
    <name type="scientific">Actinokineospora auranticolor</name>
    <dbReference type="NCBI Taxonomy" id="155976"/>
    <lineage>
        <taxon>Bacteria</taxon>
        <taxon>Bacillati</taxon>
        <taxon>Actinomycetota</taxon>
        <taxon>Actinomycetes</taxon>
        <taxon>Pseudonocardiales</taxon>
        <taxon>Pseudonocardiaceae</taxon>
        <taxon>Actinokineospora</taxon>
    </lineage>
</organism>
<dbReference type="EMBL" id="PTIX01000005">
    <property type="protein sequence ID" value="PPK68418.1"/>
    <property type="molecule type" value="Genomic_DNA"/>
</dbReference>
<feature type="domain" description="AMP-dependent synthetase/ligase" evidence="1">
    <location>
        <begin position="24"/>
        <end position="115"/>
    </location>
</feature>
<dbReference type="InterPro" id="IPR000873">
    <property type="entry name" value="AMP-dep_synth/lig_dom"/>
</dbReference>
<dbReference type="InterPro" id="IPR020845">
    <property type="entry name" value="AMP-binding_CS"/>
</dbReference>
<dbReference type="SUPFAM" id="SSF56801">
    <property type="entry name" value="Acetyl-CoA synthetase-like"/>
    <property type="match status" value="1"/>
</dbReference>
<dbReference type="GO" id="GO:0031177">
    <property type="term" value="F:phosphopantetheine binding"/>
    <property type="evidence" value="ECO:0007669"/>
    <property type="project" value="TreeGrafter"/>
</dbReference>
<reference evidence="3 4" key="1">
    <citation type="submission" date="2018-02" db="EMBL/GenBank/DDBJ databases">
        <title>Genomic Encyclopedia of Archaeal and Bacterial Type Strains, Phase II (KMG-II): from individual species to whole genera.</title>
        <authorList>
            <person name="Goeker M."/>
        </authorList>
    </citation>
    <scope>NUCLEOTIDE SEQUENCE [LARGE SCALE GENOMIC DNA]</scope>
    <source>
        <strain evidence="3 4">YU 961-1</strain>
    </source>
</reference>
<proteinExistence type="predicted"/>
<dbReference type="PROSITE" id="PS00455">
    <property type="entry name" value="AMP_BINDING"/>
    <property type="match status" value="1"/>
</dbReference>
<dbReference type="GO" id="GO:0044550">
    <property type="term" value="P:secondary metabolite biosynthetic process"/>
    <property type="evidence" value="ECO:0007669"/>
    <property type="project" value="TreeGrafter"/>
</dbReference>
<evidence type="ECO:0000259" key="2">
    <source>
        <dbReference type="Pfam" id="PF13193"/>
    </source>
</evidence>
<dbReference type="InterPro" id="IPR045851">
    <property type="entry name" value="AMP-bd_C_sf"/>
</dbReference>
<dbReference type="OrthoDB" id="3802848at2"/>
<dbReference type="GO" id="GO:0043041">
    <property type="term" value="P:amino acid activation for nonribosomal peptide biosynthetic process"/>
    <property type="evidence" value="ECO:0007669"/>
    <property type="project" value="TreeGrafter"/>
</dbReference>
<evidence type="ECO:0000313" key="4">
    <source>
        <dbReference type="Proteomes" id="UP000239203"/>
    </source>
</evidence>
<feature type="domain" description="AMP-dependent synthetase/ligase" evidence="1">
    <location>
        <begin position="128"/>
        <end position="340"/>
    </location>
</feature>
<sequence length="483" mass="51087">MPTHADPPPAHRGPSPTALRILARARSRPDATALVWRGTGISYRELGDRASRAAGRLAEPPGYGPVAVVAEKSPDTIALLLALLAAGRPFLLPSPTLAEPVLRRLTDAAGCVATLSTVEYAGPAAAPATGPPQDGVTFMLTTSGSTGVPKVVPLRGSAVDRFTTWAAARFEIGPRTTVLSYAPLEFDLSLLDVWATLVAGGTVVLVERERATAAGYLADLLRHVDVVQAVPMLYHLLAEHGGIADLPARHVIATGDTLPDRTLAALPELFPRARLYNLYGCTETNDSFLHELDPRARPVPLGTPVDGVRSVLVDADGGLVTGPGVGELLVHTPFQTDGYLDPELTAAKFTELGDGSRYFRSGDLVRRHPGGALTLEGRTDFQVKVRGVRVNAQAVERALLEHDDVTEAVVLAVPHPVAGNTLHAVVRAHGVDSLTLRRHCAARLALAAVPSAFTFADEPLPRTGTGKPDRGRIARDHVNAVVK</sequence>
<dbReference type="GO" id="GO:0016874">
    <property type="term" value="F:ligase activity"/>
    <property type="evidence" value="ECO:0007669"/>
    <property type="project" value="UniProtKB-KW"/>
</dbReference>
<gene>
    <name evidence="3" type="ORF">CLV40_105141</name>
</gene>
<dbReference type="Proteomes" id="UP000239203">
    <property type="component" value="Unassembled WGS sequence"/>
</dbReference>
<name>A0A2S6GT34_9PSEU</name>
<dbReference type="Pfam" id="PF00501">
    <property type="entry name" value="AMP-binding"/>
    <property type="match status" value="2"/>
</dbReference>
<dbReference type="InterPro" id="IPR042099">
    <property type="entry name" value="ANL_N_sf"/>
</dbReference>
<comment type="caution">
    <text evidence="3">The sequence shown here is derived from an EMBL/GenBank/DDBJ whole genome shotgun (WGS) entry which is preliminary data.</text>
</comment>
<dbReference type="Gene3D" id="3.30.300.30">
    <property type="match status" value="1"/>
</dbReference>
<keyword evidence="3" id="KW-0436">Ligase</keyword>
<evidence type="ECO:0000259" key="1">
    <source>
        <dbReference type="Pfam" id="PF00501"/>
    </source>
</evidence>
<feature type="domain" description="AMP-binding enzyme C-terminal" evidence="2">
    <location>
        <begin position="395"/>
        <end position="467"/>
    </location>
</feature>